<dbReference type="GO" id="GO:0015075">
    <property type="term" value="F:monoatomic ion transmembrane transporter activity"/>
    <property type="evidence" value="ECO:0007669"/>
    <property type="project" value="InterPro"/>
</dbReference>
<keyword evidence="6 9" id="KW-1133">Transmembrane helix</keyword>
<dbReference type="GO" id="GO:0006865">
    <property type="term" value="P:amino acid transport"/>
    <property type="evidence" value="ECO:0007669"/>
    <property type="project" value="UniProtKB-KW"/>
</dbReference>
<evidence type="ECO:0000313" key="11">
    <source>
        <dbReference type="Proteomes" id="UP000033647"/>
    </source>
</evidence>
<evidence type="ECO:0000313" key="10">
    <source>
        <dbReference type="EMBL" id="KJX98356.1"/>
    </source>
</evidence>
<evidence type="ECO:0000256" key="1">
    <source>
        <dbReference type="ARBA" id="ARBA00004225"/>
    </source>
</evidence>
<evidence type="ECO:0000256" key="9">
    <source>
        <dbReference type="SAM" id="Phobius"/>
    </source>
</evidence>
<evidence type="ECO:0000256" key="7">
    <source>
        <dbReference type="ARBA" id="ARBA00023128"/>
    </source>
</evidence>
<feature type="transmembrane region" description="Helical" evidence="9">
    <location>
        <begin position="21"/>
        <end position="49"/>
    </location>
</feature>
<comment type="subcellular location">
    <subcellularLocation>
        <location evidence="1">Mitochondrion membrane</location>
        <topology evidence="1">Multi-pass membrane protein</topology>
    </subcellularLocation>
</comment>
<organism evidence="10 11">
    <name type="scientific">Zymoseptoria brevis</name>
    <dbReference type="NCBI Taxonomy" id="1047168"/>
    <lineage>
        <taxon>Eukaryota</taxon>
        <taxon>Fungi</taxon>
        <taxon>Dikarya</taxon>
        <taxon>Ascomycota</taxon>
        <taxon>Pezizomycotina</taxon>
        <taxon>Dothideomycetes</taxon>
        <taxon>Dothideomycetidae</taxon>
        <taxon>Mycosphaerellales</taxon>
        <taxon>Mycosphaerellaceae</taxon>
        <taxon>Zymoseptoria</taxon>
    </lineage>
</organism>
<name>A0A0F4GLS1_9PEZI</name>
<evidence type="ECO:0000256" key="3">
    <source>
        <dbReference type="ARBA" id="ARBA00022448"/>
    </source>
</evidence>
<reference evidence="10 11" key="1">
    <citation type="submission" date="2015-03" db="EMBL/GenBank/DDBJ databases">
        <title>RNA-seq based gene annotation and comparative genomics of four Zymoseptoria species reveal species-specific pathogenicity related genes and transposable element activity.</title>
        <authorList>
            <person name="Grandaubert J."/>
            <person name="Bhattacharyya A."/>
            <person name="Stukenbrock E.H."/>
        </authorList>
    </citation>
    <scope>NUCLEOTIDE SEQUENCE [LARGE SCALE GENOMIC DNA]</scope>
    <source>
        <strain evidence="10 11">Zb18110</strain>
    </source>
</reference>
<feature type="transmembrane region" description="Helical" evidence="9">
    <location>
        <begin position="470"/>
        <end position="494"/>
    </location>
</feature>
<feature type="transmembrane region" description="Helical" evidence="9">
    <location>
        <begin position="337"/>
        <end position="356"/>
    </location>
</feature>
<keyword evidence="3" id="KW-0813">Transport</keyword>
<dbReference type="Pfam" id="PF03820">
    <property type="entry name" value="SFXNs"/>
    <property type="match status" value="1"/>
</dbReference>
<keyword evidence="11" id="KW-1185">Reference proteome</keyword>
<keyword evidence="5" id="KW-0029">Amino-acid transport</keyword>
<feature type="transmembrane region" description="Helical" evidence="9">
    <location>
        <begin position="61"/>
        <end position="82"/>
    </location>
</feature>
<dbReference type="OrthoDB" id="6608471at2759"/>
<sequence length="525" mass="56830">MLPASFERDTELRVPTQVIGIFAAALLTAGFSATLLPALAACFVGVLTVTYDFLFFKRYHWNIPAFLTTVAAAVSSVVYGILQTLARRKINTMAKAKNQSMAVPLNMPGQSTPGMSTGDAESFRWQDTAYYDNYARNMFPSAMPPDSATRSFFDPHTVPEEELQRQQMLNLLLAKGQAQLSPPLPAQDNATYHIDIPLPNENDSPAILASPRQYHSPGGPSPITLFASNAALENAKSLVTQYKQGTIRSMTPELWTAKKIVDSTLHPDTGEPVFLPFRMSCFVLSNLIVTAGMLTPGMTNMGTVAWQVANQSLNVGINFSNANKSTPMSMSSIAQSYVMAVGASCGVAVGLNSILPRLKNISPATRTTLGRLVPFAAVASAGVLNVFLMRGEEIRQGINVYPSESEEAKTKREQANQALEPLGKSKKAATLAVGETAVSRVLNATPIMVLPPLILVRLQRMEWLRSNPRLTLPVNLGLILTTSIFALPVALAAFPQRQAVKATSLEKEFWEQGGEGGLVEFNRGI</sequence>
<dbReference type="Proteomes" id="UP000033647">
    <property type="component" value="Unassembled WGS sequence"/>
</dbReference>
<comment type="similarity">
    <text evidence="2">Belongs to the sideroflexin family.</text>
</comment>
<protein>
    <submittedName>
        <fullName evidence="10">Mitochondrial cation transporter like protein</fullName>
    </submittedName>
</protein>
<gene>
    <name evidence="10" type="ORF">TI39_contig415g00027</name>
</gene>
<accession>A0A0F4GLS1</accession>
<proteinExistence type="inferred from homology"/>
<evidence type="ECO:0000256" key="4">
    <source>
        <dbReference type="ARBA" id="ARBA00022692"/>
    </source>
</evidence>
<comment type="caution">
    <text evidence="10">The sequence shown here is derived from an EMBL/GenBank/DDBJ whole genome shotgun (WGS) entry which is preliminary data.</text>
</comment>
<dbReference type="PANTHER" id="PTHR11153:SF6">
    <property type="entry name" value="SIDEROFLEXIN-5"/>
    <property type="match status" value="1"/>
</dbReference>
<evidence type="ECO:0000256" key="2">
    <source>
        <dbReference type="ARBA" id="ARBA00005974"/>
    </source>
</evidence>
<dbReference type="AlphaFoldDB" id="A0A0F4GLS1"/>
<dbReference type="EMBL" id="LAFY01000407">
    <property type="protein sequence ID" value="KJX98356.1"/>
    <property type="molecule type" value="Genomic_DNA"/>
</dbReference>
<dbReference type="GO" id="GO:0005743">
    <property type="term" value="C:mitochondrial inner membrane"/>
    <property type="evidence" value="ECO:0007669"/>
    <property type="project" value="TreeGrafter"/>
</dbReference>
<dbReference type="PANTHER" id="PTHR11153">
    <property type="entry name" value="SIDEROFLEXIN"/>
    <property type="match status" value="1"/>
</dbReference>
<evidence type="ECO:0000256" key="5">
    <source>
        <dbReference type="ARBA" id="ARBA00022970"/>
    </source>
</evidence>
<dbReference type="GO" id="GO:1990542">
    <property type="term" value="P:mitochondrial transmembrane transport"/>
    <property type="evidence" value="ECO:0007669"/>
    <property type="project" value="TreeGrafter"/>
</dbReference>
<keyword evidence="7" id="KW-0496">Mitochondrion</keyword>
<keyword evidence="8 9" id="KW-0472">Membrane</keyword>
<evidence type="ECO:0000256" key="6">
    <source>
        <dbReference type="ARBA" id="ARBA00022989"/>
    </source>
</evidence>
<feature type="transmembrane region" description="Helical" evidence="9">
    <location>
        <begin position="368"/>
        <end position="388"/>
    </location>
</feature>
<evidence type="ECO:0000256" key="8">
    <source>
        <dbReference type="ARBA" id="ARBA00023136"/>
    </source>
</evidence>
<dbReference type="STRING" id="1047168.A0A0F4GLS1"/>
<keyword evidence="4 9" id="KW-0812">Transmembrane</keyword>
<dbReference type="InterPro" id="IPR004686">
    <property type="entry name" value="Mtc"/>
</dbReference>